<protein>
    <submittedName>
        <fullName evidence="1">Uncharacterized protein</fullName>
    </submittedName>
</protein>
<reference evidence="1 2" key="1">
    <citation type="journal article" date="2014" name="Agronomy (Basel)">
        <title>A Draft Genome Sequence for Ensete ventricosum, the Drought-Tolerant Tree Against Hunger.</title>
        <authorList>
            <person name="Harrison J."/>
            <person name="Moore K.A."/>
            <person name="Paszkiewicz K."/>
            <person name="Jones T."/>
            <person name="Grant M."/>
            <person name="Ambacheew D."/>
            <person name="Muzemil S."/>
            <person name="Studholme D.J."/>
        </authorList>
    </citation>
    <scope>NUCLEOTIDE SEQUENCE [LARGE SCALE GENOMIC DNA]</scope>
</reference>
<sequence>MEKLRVELPEEAIVKYRKSAGFKMGLVRTGQVSYEYDYQVALARFKARYPNLEIKEDPFVLLPEDKNVSMEAEQPFDDSLLPPEE</sequence>
<name>A0A427AC60_ENSVE</name>
<evidence type="ECO:0000313" key="2">
    <source>
        <dbReference type="Proteomes" id="UP000287651"/>
    </source>
</evidence>
<dbReference type="EMBL" id="AMZH03002970">
    <property type="protein sequence ID" value="RRT73824.1"/>
    <property type="molecule type" value="Genomic_DNA"/>
</dbReference>
<evidence type="ECO:0000313" key="1">
    <source>
        <dbReference type="EMBL" id="RRT73824.1"/>
    </source>
</evidence>
<accession>A0A427AC60</accession>
<dbReference type="AlphaFoldDB" id="A0A427AC60"/>
<comment type="caution">
    <text evidence="1">The sequence shown here is derived from an EMBL/GenBank/DDBJ whole genome shotgun (WGS) entry which is preliminary data.</text>
</comment>
<proteinExistence type="predicted"/>
<gene>
    <name evidence="1" type="ORF">B296_00032085</name>
</gene>
<organism evidence="1 2">
    <name type="scientific">Ensete ventricosum</name>
    <name type="common">Abyssinian banana</name>
    <name type="synonym">Musa ensete</name>
    <dbReference type="NCBI Taxonomy" id="4639"/>
    <lineage>
        <taxon>Eukaryota</taxon>
        <taxon>Viridiplantae</taxon>
        <taxon>Streptophyta</taxon>
        <taxon>Embryophyta</taxon>
        <taxon>Tracheophyta</taxon>
        <taxon>Spermatophyta</taxon>
        <taxon>Magnoliopsida</taxon>
        <taxon>Liliopsida</taxon>
        <taxon>Zingiberales</taxon>
        <taxon>Musaceae</taxon>
        <taxon>Ensete</taxon>
    </lineage>
</organism>
<dbReference type="Proteomes" id="UP000287651">
    <property type="component" value="Unassembled WGS sequence"/>
</dbReference>